<dbReference type="EMBL" id="GBXM01045268">
    <property type="protein sequence ID" value="JAH63309.1"/>
    <property type="molecule type" value="Transcribed_RNA"/>
</dbReference>
<protein>
    <submittedName>
        <fullName evidence="1">Uncharacterized protein</fullName>
    </submittedName>
</protein>
<evidence type="ECO:0000313" key="1">
    <source>
        <dbReference type="EMBL" id="JAH63309.1"/>
    </source>
</evidence>
<proteinExistence type="predicted"/>
<name>A0A0E9UBS6_ANGAN</name>
<organism evidence="1">
    <name type="scientific">Anguilla anguilla</name>
    <name type="common">European freshwater eel</name>
    <name type="synonym">Muraena anguilla</name>
    <dbReference type="NCBI Taxonomy" id="7936"/>
    <lineage>
        <taxon>Eukaryota</taxon>
        <taxon>Metazoa</taxon>
        <taxon>Chordata</taxon>
        <taxon>Craniata</taxon>
        <taxon>Vertebrata</taxon>
        <taxon>Euteleostomi</taxon>
        <taxon>Actinopterygii</taxon>
        <taxon>Neopterygii</taxon>
        <taxon>Teleostei</taxon>
        <taxon>Anguilliformes</taxon>
        <taxon>Anguillidae</taxon>
        <taxon>Anguilla</taxon>
    </lineage>
</organism>
<sequence length="27" mass="3180">MTGIFNTCIISSLFFRYVKPKYCASCW</sequence>
<reference evidence="1" key="1">
    <citation type="submission" date="2014-11" db="EMBL/GenBank/DDBJ databases">
        <authorList>
            <person name="Amaro Gonzalez C."/>
        </authorList>
    </citation>
    <scope>NUCLEOTIDE SEQUENCE</scope>
</reference>
<reference evidence="1" key="2">
    <citation type="journal article" date="2015" name="Fish Shellfish Immunol.">
        <title>Early steps in the European eel (Anguilla anguilla)-Vibrio vulnificus interaction in the gills: Role of the RtxA13 toxin.</title>
        <authorList>
            <person name="Callol A."/>
            <person name="Pajuelo D."/>
            <person name="Ebbesson L."/>
            <person name="Teles M."/>
            <person name="MacKenzie S."/>
            <person name="Amaro C."/>
        </authorList>
    </citation>
    <scope>NUCLEOTIDE SEQUENCE</scope>
</reference>
<accession>A0A0E9UBS6</accession>
<dbReference type="AlphaFoldDB" id="A0A0E9UBS6"/>